<dbReference type="EMBL" id="JAPEVB010000004">
    <property type="protein sequence ID" value="KAJ4389975.1"/>
    <property type="molecule type" value="Genomic_DNA"/>
</dbReference>
<sequence length="455" mass="50780">METSSPESSRLELFDSARTISPPLLKRILPLRIVKRSDSDYGEPDTDLDDHAPRKCSQETDESRGSVPEPPGGERQLAIPKIRGHRISRQFESFAEIDESHAPLVNKEYFSEATKYTAYDSHSIPKTGFRSLNSRHKSNIRDCRINESVRSRHSPRLRGKAFTKSDVGFRDQFAFLTSRRTMPTAYRPFPGLINFIHGPGTTKDSVERQLSPSTPCAESEAFVDPFTSSLRFNDHGSPPIIPILVPIVCVTPDARVIDTGYHNFWVAVEVTADLHRPGEESRDRLETITPRSHDSTRSEEHGATVPGFLYDLHIEVESTHNSRVLEVVEHDASPNIFTAGSKALVLVNVELDLTNFSRLRGHIRSRSDELMEDLENQLGSLQYEYLKVNLVYRHSIFSSAAVFPGNASSIGGITKSDTKIRTDFTAAINRYDAASPWSPPPAPAPNRLVGVIAAH</sequence>
<feature type="region of interest" description="Disordered" evidence="1">
    <location>
        <begin position="36"/>
        <end position="81"/>
    </location>
</feature>
<evidence type="ECO:0000256" key="1">
    <source>
        <dbReference type="SAM" id="MobiDB-lite"/>
    </source>
</evidence>
<reference evidence="2" key="1">
    <citation type="submission" date="2022-10" db="EMBL/GenBank/DDBJ databases">
        <title>Tapping the CABI collections for fungal endophytes: first genome assemblies for Collariella, Neodidymelliopsis, Ascochyta clinopodiicola, Didymella pomorum, Didymosphaeria variabile, Neocosmospora piperis and Neocucurbitaria cava.</title>
        <authorList>
            <person name="Hill R."/>
        </authorList>
    </citation>
    <scope>NUCLEOTIDE SEQUENCE</scope>
    <source>
        <strain evidence="2">IMI 355082</strain>
    </source>
</reference>
<name>A0A9W9CWM0_9PEZI</name>
<comment type="caution">
    <text evidence="2">The sequence shown here is derived from an EMBL/GenBank/DDBJ whole genome shotgun (WGS) entry which is preliminary data.</text>
</comment>
<keyword evidence="3" id="KW-1185">Reference proteome</keyword>
<proteinExistence type="predicted"/>
<organism evidence="2 3">
    <name type="scientific">Gnomoniopsis smithogilvyi</name>
    <dbReference type="NCBI Taxonomy" id="1191159"/>
    <lineage>
        <taxon>Eukaryota</taxon>
        <taxon>Fungi</taxon>
        <taxon>Dikarya</taxon>
        <taxon>Ascomycota</taxon>
        <taxon>Pezizomycotina</taxon>
        <taxon>Sordariomycetes</taxon>
        <taxon>Sordariomycetidae</taxon>
        <taxon>Diaporthales</taxon>
        <taxon>Gnomoniaceae</taxon>
        <taxon>Gnomoniopsis</taxon>
    </lineage>
</organism>
<dbReference type="OrthoDB" id="5213862at2759"/>
<dbReference type="AlphaFoldDB" id="A0A9W9CWM0"/>
<evidence type="ECO:0000313" key="2">
    <source>
        <dbReference type="EMBL" id="KAJ4389975.1"/>
    </source>
</evidence>
<feature type="compositionally biased region" description="Basic and acidic residues" evidence="1">
    <location>
        <begin position="49"/>
        <end position="64"/>
    </location>
</feature>
<evidence type="ECO:0000313" key="3">
    <source>
        <dbReference type="Proteomes" id="UP001140453"/>
    </source>
</evidence>
<dbReference type="Proteomes" id="UP001140453">
    <property type="component" value="Unassembled WGS sequence"/>
</dbReference>
<accession>A0A9W9CWM0</accession>
<protein>
    <submittedName>
        <fullName evidence="2">Uncharacterized protein</fullName>
    </submittedName>
</protein>
<feature type="region of interest" description="Disordered" evidence="1">
    <location>
        <begin position="278"/>
        <end position="301"/>
    </location>
</feature>
<gene>
    <name evidence="2" type="ORF">N0V93_007448</name>
</gene>